<dbReference type="PANTHER" id="PTHR35272:SF3">
    <property type="entry name" value="THIOL:DISULFIDE INTERCHANGE PROTEIN DSBC"/>
    <property type="match status" value="1"/>
</dbReference>
<dbReference type="InterPro" id="IPR009094">
    <property type="entry name" value="DiS-bond_isomerase_DsbC/G_N_sf"/>
</dbReference>
<dbReference type="InterPro" id="IPR051470">
    <property type="entry name" value="Thiol:disulfide_interchange"/>
</dbReference>
<dbReference type="NCBIfam" id="NF008129">
    <property type="entry name" value="PRK10877.1"/>
    <property type="match status" value="1"/>
</dbReference>
<evidence type="ECO:0000259" key="9">
    <source>
        <dbReference type="Pfam" id="PF13098"/>
    </source>
</evidence>
<feature type="domain" description="Thioredoxin-like fold" evidence="9">
    <location>
        <begin position="106"/>
        <end position="230"/>
    </location>
</feature>
<protein>
    <recommendedName>
        <fullName evidence="7">Thiol:disulfide interchange protein</fullName>
    </recommendedName>
</protein>
<dbReference type="EMBL" id="CP009056">
    <property type="protein sequence ID" value="AJA43910.1"/>
    <property type="molecule type" value="Genomic_DNA"/>
</dbReference>
<keyword evidence="6 7" id="KW-0676">Redox-active center</keyword>
<keyword evidence="11" id="KW-1185">Reference proteome</keyword>
<dbReference type="Pfam" id="PF13098">
    <property type="entry name" value="Thioredoxin_2"/>
    <property type="match status" value="1"/>
</dbReference>
<reference evidence="10 11" key="1">
    <citation type="journal article" date="2014" name="Appl. Environ. Microbiol.">
        <title>Gut symbionts from distinct hosts exhibit genotoxic activity via divergent colibactin biosynthetic pathways.</title>
        <authorList>
            <person name="Engel P."/>
            <person name="Vizcaino M.I."/>
            <person name="Crawford J.M."/>
        </authorList>
    </citation>
    <scope>NUCLEOTIDE SEQUENCE [LARGE SCALE GENOMIC DNA]</scope>
    <source>
        <strain evidence="10 11">PEB0191</strain>
    </source>
</reference>
<dbReference type="HOGENOM" id="CLU_083593_0_0_6"/>
<dbReference type="GO" id="GO:0016853">
    <property type="term" value="F:isomerase activity"/>
    <property type="evidence" value="ECO:0007669"/>
    <property type="project" value="UniProtKB-KW"/>
</dbReference>
<name>A0A0A7RX82_FRIPE</name>
<dbReference type="InterPro" id="IPR036249">
    <property type="entry name" value="Thioredoxin-like_sf"/>
</dbReference>
<organism evidence="10 11">
    <name type="scientific">Frischella perrara</name>
    <dbReference type="NCBI Taxonomy" id="1267021"/>
    <lineage>
        <taxon>Bacteria</taxon>
        <taxon>Pseudomonadati</taxon>
        <taxon>Pseudomonadota</taxon>
        <taxon>Gammaproteobacteria</taxon>
        <taxon>Orbales</taxon>
        <taxon>Orbaceae</taxon>
        <taxon>Frischella</taxon>
    </lineage>
</organism>
<dbReference type="Gene3D" id="3.10.450.70">
    <property type="entry name" value="Disulphide bond isomerase, DsbC/G, N-terminal"/>
    <property type="match status" value="1"/>
</dbReference>
<keyword evidence="4 7" id="KW-0574">Periplasm</keyword>
<evidence type="ECO:0000256" key="3">
    <source>
        <dbReference type="ARBA" id="ARBA00022729"/>
    </source>
</evidence>
<dbReference type="Proteomes" id="UP000030901">
    <property type="component" value="Chromosome"/>
</dbReference>
<dbReference type="InterPro" id="IPR012336">
    <property type="entry name" value="Thioredoxin-like_fold"/>
</dbReference>
<dbReference type="OrthoDB" id="12976at2"/>
<evidence type="ECO:0000313" key="11">
    <source>
        <dbReference type="Proteomes" id="UP000030901"/>
    </source>
</evidence>
<comment type="function">
    <text evidence="7">Required for disulfide bond formation in some periplasmic proteins. Acts by transferring its disulfide bond to other proteins and is reduced in the process.</text>
</comment>
<proteinExistence type="inferred from homology"/>
<dbReference type="PANTHER" id="PTHR35272">
    <property type="entry name" value="THIOL:DISULFIDE INTERCHANGE PROTEIN DSBC-RELATED"/>
    <property type="match status" value="1"/>
</dbReference>
<dbReference type="AlphaFoldDB" id="A0A0A7RX82"/>
<dbReference type="SUPFAM" id="SSF52833">
    <property type="entry name" value="Thioredoxin-like"/>
    <property type="match status" value="1"/>
</dbReference>
<feature type="chain" id="PRO_5009999989" description="Thiol:disulfide interchange protein" evidence="7">
    <location>
        <begin position="22"/>
        <end position="234"/>
    </location>
</feature>
<dbReference type="SUPFAM" id="SSF54423">
    <property type="entry name" value="DsbC/DsbG N-terminal domain-like"/>
    <property type="match status" value="1"/>
</dbReference>
<dbReference type="InterPro" id="IPR033954">
    <property type="entry name" value="DiS-bond_Isoase_DsbC/G"/>
</dbReference>
<feature type="signal peptide" evidence="7">
    <location>
        <begin position="1"/>
        <end position="21"/>
    </location>
</feature>
<accession>A0A0A7RX82</accession>
<gene>
    <name evidence="10" type="ORF">FPB0191_00042</name>
</gene>
<dbReference type="RefSeq" id="WP_039103154.1">
    <property type="nucleotide sequence ID" value="NZ_CALYQC010000009.1"/>
</dbReference>
<evidence type="ECO:0000256" key="2">
    <source>
        <dbReference type="ARBA" id="ARBA00009813"/>
    </source>
</evidence>
<evidence type="ECO:0000256" key="7">
    <source>
        <dbReference type="RuleBase" id="RU364038"/>
    </source>
</evidence>
<feature type="domain" description="Disulphide bond isomerase DsbC/G N-terminal" evidence="8">
    <location>
        <begin position="18"/>
        <end position="84"/>
    </location>
</feature>
<evidence type="ECO:0000256" key="6">
    <source>
        <dbReference type="ARBA" id="ARBA00023284"/>
    </source>
</evidence>
<evidence type="ECO:0000259" key="8">
    <source>
        <dbReference type="Pfam" id="PF10411"/>
    </source>
</evidence>
<keyword evidence="5" id="KW-1015">Disulfide bond</keyword>
<sequence length="234" mass="25419">MKKLISTLTIVLGASISVAQASDADILNTLNKLGYPSTDIKIESSPIASIKTVISPDGVLYITEDGQFITQGPIFNMQGDKPENIANPYNAKLIASIDKNAIVYQAENEKYVISVFTDYTCSYCKKLHQEIQSYLDAGISVHYFAFPRQGLNSQVAKDMQSIWSAVDRKAAFDNAYKGGTITPASSLVPFVKTQYEVGRQIGLTGTPAIVLQNGQLLSGYVPAAELIKVLDDIN</sequence>
<dbReference type="STRING" id="1267021.FPB0191_00042"/>
<evidence type="ECO:0000256" key="4">
    <source>
        <dbReference type="ARBA" id="ARBA00022764"/>
    </source>
</evidence>
<evidence type="ECO:0000256" key="1">
    <source>
        <dbReference type="ARBA" id="ARBA00004418"/>
    </source>
</evidence>
<dbReference type="Pfam" id="PF10411">
    <property type="entry name" value="DsbC_N"/>
    <property type="match status" value="1"/>
</dbReference>
<evidence type="ECO:0000313" key="10">
    <source>
        <dbReference type="EMBL" id="AJA43910.1"/>
    </source>
</evidence>
<evidence type="ECO:0000256" key="5">
    <source>
        <dbReference type="ARBA" id="ARBA00023157"/>
    </source>
</evidence>
<comment type="subcellular location">
    <subcellularLocation>
        <location evidence="1 7">Periplasm</location>
    </subcellularLocation>
</comment>
<comment type="similarity">
    <text evidence="2 7">Belongs to the thioredoxin family. DsbC subfamily.</text>
</comment>
<dbReference type="Gene3D" id="3.40.30.10">
    <property type="entry name" value="Glutaredoxin"/>
    <property type="match status" value="1"/>
</dbReference>
<dbReference type="GO" id="GO:0042597">
    <property type="term" value="C:periplasmic space"/>
    <property type="evidence" value="ECO:0007669"/>
    <property type="project" value="UniProtKB-SubCell"/>
</dbReference>
<keyword evidence="3 7" id="KW-0732">Signal</keyword>
<dbReference type="InterPro" id="IPR018950">
    <property type="entry name" value="DiS-bond_isomerase_DsbC/G_N"/>
</dbReference>
<dbReference type="CDD" id="cd03020">
    <property type="entry name" value="DsbA_DsbC_DsbG"/>
    <property type="match status" value="1"/>
</dbReference>
<keyword evidence="10" id="KW-0413">Isomerase</keyword>
<dbReference type="KEGG" id="fpp:FPB0191_00042"/>